<dbReference type="GO" id="GO:0044183">
    <property type="term" value="F:protein folding chaperone"/>
    <property type="evidence" value="ECO:0007669"/>
    <property type="project" value="InterPro"/>
</dbReference>
<dbReference type="InterPro" id="IPR037124">
    <property type="entry name" value="Chaperonin_GroES_sf"/>
</dbReference>
<accession>A0A8S5VTE9</accession>
<dbReference type="CDD" id="cd00320">
    <property type="entry name" value="cpn10"/>
    <property type="match status" value="1"/>
</dbReference>
<dbReference type="SUPFAM" id="SSF50129">
    <property type="entry name" value="GroES-like"/>
    <property type="match status" value="1"/>
</dbReference>
<dbReference type="EMBL" id="BK035393">
    <property type="protein sequence ID" value="DAG97882.1"/>
    <property type="molecule type" value="Genomic_DNA"/>
</dbReference>
<evidence type="ECO:0000256" key="1">
    <source>
        <dbReference type="ARBA" id="ARBA00023186"/>
    </source>
</evidence>
<keyword evidence="1" id="KW-0143">Chaperone</keyword>
<dbReference type="InterPro" id="IPR020818">
    <property type="entry name" value="Chaperonin_GroES"/>
</dbReference>
<dbReference type="GO" id="GO:0005524">
    <property type="term" value="F:ATP binding"/>
    <property type="evidence" value="ECO:0007669"/>
    <property type="project" value="InterPro"/>
</dbReference>
<protein>
    <submittedName>
        <fullName evidence="2">Chaperonin</fullName>
    </submittedName>
</protein>
<organism evidence="2">
    <name type="scientific">Ackermannviridae sp</name>
    <dbReference type="NCBI Taxonomy" id="2831612"/>
    <lineage>
        <taxon>Viruses</taxon>
        <taxon>Duplodnaviria</taxon>
        <taxon>Heunggongvirae</taxon>
        <taxon>Uroviricota</taxon>
        <taxon>Caudoviricetes</taxon>
        <taxon>Pantevenvirales</taxon>
        <taxon>Ackermannviridae</taxon>
    </lineage>
</organism>
<evidence type="ECO:0000313" key="2">
    <source>
        <dbReference type="EMBL" id="DAG97882.1"/>
    </source>
</evidence>
<sequence length="123" mass="14113">MEKSIKLTRNNFLVEELCKDALLDFDSPRNVGVVVCGNEKYKDVKVGDKVFFGETNGYMIELNGIRYCLLSYSEMLGIIEGECGREDIVVGRYRDLDDYIDKLTQKNLLGDNPINIHEGMFYK</sequence>
<name>A0A8S5VTE9_9CAUD</name>
<dbReference type="Gene3D" id="2.30.33.40">
    <property type="entry name" value="GroES chaperonin"/>
    <property type="match status" value="1"/>
</dbReference>
<dbReference type="InterPro" id="IPR011032">
    <property type="entry name" value="GroES-like_sf"/>
</dbReference>
<proteinExistence type="predicted"/>
<reference evidence="2" key="1">
    <citation type="journal article" date="2021" name="Proc. Natl. Acad. Sci. U.S.A.">
        <title>A Catalog of Tens of Thousands of Viruses from Human Metagenomes Reveals Hidden Associations with Chronic Diseases.</title>
        <authorList>
            <person name="Tisza M.J."/>
            <person name="Buck C.B."/>
        </authorList>
    </citation>
    <scope>NUCLEOTIDE SEQUENCE</scope>
    <source>
        <strain evidence="2">CtASH1</strain>
    </source>
</reference>
<dbReference type="Pfam" id="PF00166">
    <property type="entry name" value="Cpn10"/>
    <property type="match status" value="1"/>
</dbReference>